<evidence type="ECO:0000256" key="6">
    <source>
        <dbReference type="RuleBase" id="RU363034"/>
    </source>
</evidence>
<evidence type="ECO:0000259" key="7">
    <source>
        <dbReference type="PROSITE" id="PS50240"/>
    </source>
</evidence>
<organism evidence="8 9">
    <name type="scientific">Pythium insidiosum</name>
    <name type="common">Pythiosis disease agent</name>
    <dbReference type="NCBI Taxonomy" id="114742"/>
    <lineage>
        <taxon>Eukaryota</taxon>
        <taxon>Sar</taxon>
        <taxon>Stramenopiles</taxon>
        <taxon>Oomycota</taxon>
        <taxon>Peronosporomycetes</taxon>
        <taxon>Pythiales</taxon>
        <taxon>Pythiaceae</taxon>
        <taxon>Pythium</taxon>
    </lineage>
</organism>
<evidence type="ECO:0000256" key="2">
    <source>
        <dbReference type="ARBA" id="ARBA00022729"/>
    </source>
</evidence>
<dbReference type="InterPro" id="IPR050430">
    <property type="entry name" value="Peptidase_S1"/>
</dbReference>
<keyword evidence="3" id="KW-0843">Virulence</keyword>
<keyword evidence="6" id="KW-0645">Protease</keyword>
<name>A0AAD5L9H1_PYTIN</name>
<evidence type="ECO:0000313" key="8">
    <source>
        <dbReference type="EMBL" id="KAJ0393585.1"/>
    </source>
</evidence>
<comment type="similarity">
    <text evidence="1">Belongs to the peptidase S1 family.</text>
</comment>
<dbReference type="InterPro" id="IPR043504">
    <property type="entry name" value="Peptidase_S1_PA_chymotrypsin"/>
</dbReference>
<dbReference type="PANTHER" id="PTHR24276:SF98">
    <property type="entry name" value="FI18310P1-RELATED"/>
    <property type="match status" value="1"/>
</dbReference>
<dbReference type="SMART" id="SM00020">
    <property type="entry name" value="Tryp_SPc"/>
    <property type="match status" value="1"/>
</dbReference>
<dbReference type="Proteomes" id="UP001209570">
    <property type="component" value="Unassembled WGS sequence"/>
</dbReference>
<evidence type="ECO:0000256" key="5">
    <source>
        <dbReference type="ARBA" id="ARBA00023180"/>
    </source>
</evidence>
<dbReference type="SUPFAM" id="SSF50494">
    <property type="entry name" value="Trypsin-like serine proteases"/>
    <property type="match status" value="1"/>
</dbReference>
<comment type="caution">
    <text evidence="8">The sequence shown here is derived from an EMBL/GenBank/DDBJ whole genome shotgun (WGS) entry which is preliminary data.</text>
</comment>
<dbReference type="PROSITE" id="PS50240">
    <property type="entry name" value="TRYPSIN_DOM"/>
    <property type="match status" value="1"/>
</dbReference>
<protein>
    <recommendedName>
        <fullName evidence="7">Peptidase S1 domain-containing protein</fullName>
    </recommendedName>
</protein>
<evidence type="ECO:0000256" key="4">
    <source>
        <dbReference type="ARBA" id="ARBA00023157"/>
    </source>
</evidence>
<accession>A0AAD5L9H1</accession>
<sequence>MRSSASGSSFCGGSLITKRHVLTAAHCAGIPWVSVGTHYNRGTRDGQQIRVSREIKHPGYTSERGAWDFLILELAEDARFDPVSVGTADPSTFFGANVTTIGWGATSQGGSGSSVKLRVDLPVVTDAACAAAGLRGYPFDATNMFCAGGKRNKDSCQGDSGGPLVRETASGDVLVGVVSWGDGCGQVGKPGVYSRIASVVDWIRTNAPATKFV</sequence>
<reference evidence="8" key="1">
    <citation type="submission" date="2021-12" db="EMBL/GenBank/DDBJ databases">
        <title>Prjna785345.</title>
        <authorList>
            <person name="Rujirawat T."/>
            <person name="Krajaejun T."/>
        </authorList>
    </citation>
    <scope>NUCLEOTIDE SEQUENCE</scope>
    <source>
        <strain evidence="8">Pi057C3</strain>
    </source>
</reference>
<dbReference type="CDD" id="cd00190">
    <property type="entry name" value="Tryp_SPc"/>
    <property type="match status" value="1"/>
</dbReference>
<gene>
    <name evidence="8" type="ORF">P43SY_001144</name>
</gene>
<dbReference type="PROSITE" id="PS00134">
    <property type="entry name" value="TRYPSIN_HIS"/>
    <property type="match status" value="1"/>
</dbReference>
<dbReference type="PANTHER" id="PTHR24276">
    <property type="entry name" value="POLYSERASE-RELATED"/>
    <property type="match status" value="1"/>
</dbReference>
<dbReference type="GO" id="GO:0004252">
    <property type="term" value="F:serine-type endopeptidase activity"/>
    <property type="evidence" value="ECO:0007669"/>
    <property type="project" value="InterPro"/>
</dbReference>
<dbReference type="Pfam" id="PF00089">
    <property type="entry name" value="Trypsin"/>
    <property type="match status" value="1"/>
</dbReference>
<dbReference type="FunFam" id="2.40.10.10:FF:000002">
    <property type="entry name" value="Transmembrane protease serine"/>
    <property type="match status" value="1"/>
</dbReference>
<feature type="domain" description="Peptidase S1" evidence="7">
    <location>
        <begin position="1"/>
        <end position="208"/>
    </location>
</feature>
<dbReference type="PRINTS" id="PR00722">
    <property type="entry name" value="CHYMOTRYPSIN"/>
</dbReference>
<dbReference type="AlphaFoldDB" id="A0AAD5L9H1"/>
<keyword evidence="4" id="KW-1015">Disulfide bond</keyword>
<dbReference type="InterPro" id="IPR001314">
    <property type="entry name" value="Peptidase_S1A"/>
</dbReference>
<proteinExistence type="inferred from homology"/>
<dbReference type="InterPro" id="IPR009003">
    <property type="entry name" value="Peptidase_S1_PA"/>
</dbReference>
<dbReference type="InterPro" id="IPR001254">
    <property type="entry name" value="Trypsin_dom"/>
</dbReference>
<keyword evidence="6" id="KW-0720">Serine protease</keyword>
<keyword evidence="9" id="KW-1185">Reference proteome</keyword>
<evidence type="ECO:0000313" key="9">
    <source>
        <dbReference type="Proteomes" id="UP001209570"/>
    </source>
</evidence>
<keyword evidence="2" id="KW-0732">Signal</keyword>
<dbReference type="GO" id="GO:0006508">
    <property type="term" value="P:proteolysis"/>
    <property type="evidence" value="ECO:0007669"/>
    <property type="project" value="UniProtKB-KW"/>
</dbReference>
<dbReference type="InterPro" id="IPR018114">
    <property type="entry name" value="TRYPSIN_HIS"/>
</dbReference>
<evidence type="ECO:0000256" key="1">
    <source>
        <dbReference type="ARBA" id="ARBA00007664"/>
    </source>
</evidence>
<dbReference type="PROSITE" id="PS00135">
    <property type="entry name" value="TRYPSIN_SER"/>
    <property type="match status" value="1"/>
</dbReference>
<dbReference type="EMBL" id="JAKCXM010000480">
    <property type="protein sequence ID" value="KAJ0393585.1"/>
    <property type="molecule type" value="Genomic_DNA"/>
</dbReference>
<keyword evidence="6" id="KW-0378">Hydrolase</keyword>
<dbReference type="InterPro" id="IPR033116">
    <property type="entry name" value="TRYPSIN_SER"/>
</dbReference>
<dbReference type="Gene3D" id="2.40.10.10">
    <property type="entry name" value="Trypsin-like serine proteases"/>
    <property type="match status" value="1"/>
</dbReference>
<evidence type="ECO:0000256" key="3">
    <source>
        <dbReference type="ARBA" id="ARBA00023026"/>
    </source>
</evidence>
<keyword evidence="5" id="KW-0325">Glycoprotein</keyword>